<dbReference type="STRING" id="33936.AZI98_08710"/>
<feature type="transmembrane region" description="Helical" evidence="8">
    <location>
        <begin position="208"/>
        <end position="226"/>
    </location>
</feature>
<dbReference type="Gene3D" id="1.10.3720.10">
    <property type="entry name" value="MetI-like"/>
    <property type="match status" value="2"/>
</dbReference>
<feature type="transmembrane region" description="Helical" evidence="8">
    <location>
        <begin position="27"/>
        <end position="49"/>
    </location>
</feature>
<feature type="domain" description="ABC transmembrane type-1" evidence="9">
    <location>
        <begin position="76"/>
        <end position="280"/>
    </location>
</feature>
<dbReference type="InterPro" id="IPR035906">
    <property type="entry name" value="MetI-like_sf"/>
</dbReference>
<keyword evidence="2 8" id="KW-0813">Transport</keyword>
<dbReference type="SUPFAM" id="SSF161098">
    <property type="entry name" value="MetI-like"/>
    <property type="match status" value="2"/>
</dbReference>
<dbReference type="AlphaFoldDB" id="A0A165XUM8"/>
<feature type="transmembrane region" description="Helical" evidence="8">
    <location>
        <begin position="314"/>
        <end position="333"/>
    </location>
</feature>
<comment type="caution">
    <text evidence="10">The sequence shown here is derived from an EMBL/GenBank/DDBJ whole genome shotgun (WGS) entry which is preliminary data.</text>
</comment>
<keyword evidence="5 8" id="KW-0812">Transmembrane</keyword>
<evidence type="ECO:0000256" key="3">
    <source>
        <dbReference type="ARBA" id="ARBA00022475"/>
    </source>
</evidence>
<evidence type="ECO:0000256" key="4">
    <source>
        <dbReference type="ARBA" id="ARBA00022519"/>
    </source>
</evidence>
<keyword evidence="3" id="KW-1003">Cell membrane</keyword>
<dbReference type="GO" id="GO:0005886">
    <property type="term" value="C:plasma membrane"/>
    <property type="evidence" value="ECO:0007669"/>
    <property type="project" value="UniProtKB-SubCell"/>
</dbReference>
<feature type="transmembrane region" description="Helical" evidence="8">
    <location>
        <begin position="440"/>
        <end position="458"/>
    </location>
</feature>
<dbReference type="EMBL" id="LWBR01000023">
    <property type="protein sequence ID" value="KZN96426.1"/>
    <property type="molecule type" value="Genomic_DNA"/>
</dbReference>
<dbReference type="PANTHER" id="PTHR43357">
    <property type="entry name" value="INNER MEMBRANE ABC TRANSPORTER PERMEASE PROTEIN YDCV"/>
    <property type="match status" value="1"/>
</dbReference>
<accession>A0A165XUM8</accession>
<comment type="subcellular location">
    <subcellularLocation>
        <location evidence="1">Cell inner membrane</location>
        <topology evidence="1">Multi-pass membrane protein</topology>
    </subcellularLocation>
    <subcellularLocation>
        <location evidence="8">Cell membrane</location>
        <topology evidence="8">Multi-pass membrane protein</topology>
    </subcellularLocation>
</comment>
<reference evidence="10 11" key="1">
    <citation type="submission" date="2016-04" db="EMBL/GenBank/DDBJ databases">
        <title>Draft genome sequence of Aeribacillus pallidus 8m3 from petroleum reservoir.</title>
        <authorList>
            <person name="Poltaraus A.B."/>
            <person name="Nazina T.N."/>
            <person name="Tourova T.P."/>
            <person name="Malakho S.M."/>
            <person name="Korshunova A.V."/>
            <person name="Sokolova D.S."/>
        </authorList>
    </citation>
    <scope>NUCLEOTIDE SEQUENCE [LARGE SCALE GENOMIC DNA]</scope>
    <source>
        <strain evidence="10 11">8m3</strain>
    </source>
</reference>
<dbReference type="Proteomes" id="UP000076476">
    <property type="component" value="Unassembled WGS sequence"/>
</dbReference>
<evidence type="ECO:0000313" key="10">
    <source>
        <dbReference type="EMBL" id="KZN96426.1"/>
    </source>
</evidence>
<dbReference type="CDD" id="cd06261">
    <property type="entry name" value="TM_PBP2"/>
    <property type="match status" value="2"/>
</dbReference>
<dbReference type="PANTHER" id="PTHR43357:SF3">
    <property type="entry name" value="FE(3+)-TRANSPORT SYSTEM PERMEASE PROTEIN FBPB 2"/>
    <property type="match status" value="1"/>
</dbReference>
<feature type="transmembrane region" description="Helical" evidence="8">
    <location>
        <begin position="409"/>
        <end position="428"/>
    </location>
</feature>
<keyword evidence="11" id="KW-1185">Reference proteome</keyword>
<evidence type="ECO:0000256" key="8">
    <source>
        <dbReference type="RuleBase" id="RU363032"/>
    </source>
</evidence>
<dbReference type="Pfam" id="PF00528">
    <property type="entry name" value="BPD_transp_1"/>
    <property type="match status" value="2"/>
</dbReference>
<evidence type="ECO:0000256" key="2">
    <source>
        <dbReference type="ARBA" id="ARBA00022448"/>
    </source>
</evidence>
<name>A0A165XUM8_9BACI</name>
<evidence type="ECO:0000313" key="11">
    <source>
        <dbReference type="Proteomes" id="UP000076476"/>
    </source>
</evidence>
<feature type="transmembrane region" description="Helical" evidence="8">
    <location>
        <begin position="546"/>
        <end position="568"/>
    </location>
</feature>
<feature type="transmembrane region" description="Helical" evidence="8">
    <location>
        <begin position="262"/>
        <end position="288"/>
    </location>
</feature>
<evidence type="ECO:0000256" key="7">
    <source>
        <dbReference type="ARBA" id="ARBA00023136"/>
    </source>
</evidence>
<organism evidence="10 11">
    <name type="scientific">Aeribacillus pallidus</name>
    <dbReference type="NCBI Taxonomy" id="33936"/>
    <lineage>
        <taxon>Bacteria</taxon>
        <taxon>Bacillati</taxon>
        <taxon>Bacillota</taxon>
        <taxon>Bacilli</taxon>
        <taxon>Bacillales</taxon>
        <taxon>Bacillaceae</taxon>
        <taxon>Aeribacillus</taxon>
    </lineage>
</organism>
<feature type="domain" description="ABC transmembrane type-1" evidence="9">
    <location>
        <begin position="371"/>
        <end position="567"/>
    </location>
</feature>
<proteinExistence type="inferred from homology"/>
<evidence type="ECO:0000256" key="5">
    <source>
        <dbReference type="ARBA" id="ARBA00022692"/>
    </source>
</evidence>
<dbReference type="GO" id="GO:0055085">
    <property type="term" value="P:transmembrane transport"/>
    <property type="evidence" value="ECO:0007669"/>
    <property type="project" value="InterPro"/>
</dbReference>
<feature type="transmembrane region" description="Helical" evidence="8">
    <location>
        <begin position="80"/>
        <end position="102"/>
    </location>
</feature>
<feature type="transmembrane region" description="Helical" evidence="8">
    <location>
        <begin position="493"/>
        <end position="514"/>
    </location>
</feature>
<evidence type="ECO:0000259" key="9">
    <source>
        <dbReference type="PROSITE" id="PS50928"/>
    </source>
</evidence>
<protein>
    <submittedName>
        <fullName evidence="10">ABC transporter permease</fullName>
    </submittedName>
</protein>
<evidence type="ECO:0000256" key="6">
    <source>
        <dbReference type="ARBA" id="ARBA00022989"/>
    </source>
</evidence>
<sequence>MFPGKEQTKGMTRSMSSFSRFFPLKNLWMGFGFLLIILFFIVPVFRLILLSLTEEGAVSLSNYSEVLKEEQTWITVKNTLYIVIGSTLVSLILGIAMAWVIAYLNISGKKWMQLFIFLPFIIPSYITTLAWVQFFSGNGPIAAVLHMLPRDWKLPNLYSIGGIIFILGLSHYPLVYLLTVEVFRKIPLELEQAAQTCGAKRGTIIRKVILPLALPGICSGGMLAFLSNLDNFGIPAFLGIPANIRVLSTYIYEEVVGFGPAAFARAAVLSILLGAIALIGLSIQWLLLRRSRVIETVKRDKEPRIHLSLTWKRLIEIAVWAFLLFTSFVPFVSMGTTSLIKAYGLPFQLENLSLENYRYILFSDPKTMSAISNSMKLAILTTIVSLIVGTAIAYLRYKSPNRWTKLVELFVTIPYALPGTVFALSMIFSWMQPLPGWNPGIYGSIWILIIAYITRFIILQVRGSYTALTQVEPSIEEAARTSGAKPLVKWRRILMPLLLPGIIGGALLVFLTSLTELTVSSLLWSTGAETVGVVIFNYEQAGYTTYSTAFSSLIVLGILFGSFLFISLEKVWRRKVLKQNDSA</sequence>
<keyword evidence="7 8" id="KW-0472">Membrane</keyword>
<feature type="transmembrane region" description="Helical" evidence="8">
    <location>
        <begin position="156"/>
        <end position="178"/>
    </location>
</feature>
<gene>
    <name evidence="10" type="ORF">AZI98_08710</name>
</gene>
<feature type="transmembrane region" description="Helical" evidence="8">
    <location>
        <begin position="377"/>
        <end position="397"/>
    </location>
</feature>
<feature type="transmembrane region" description="Helical" evidence="8">
    <location>
        <begin position="114"/>
        <end position="136"/>
    </location>
</feature>
<dbReference type="PROSITE" id="PS50928">
    <property type="entry name" value="ABC_TM1"/>
    <property type="match status" value="2"/>
</dbReference>
<keyword evidence="6 8" id="KW-1133">Transmembrane helix</keyword>
<keyword evidence="4" id="KW-0997">Cell inner membrane</keyword>
<comment type="similarity">
    <text evidence="8">Belongs to the binding-protein-dependent transport system permease family.</text>
</comment>
<evidence type="ECO:0000256" key="1">
    <source>
        <dbReference type="ARBA" id="ARBA00004429"/>
    </source>
</evidence>
<dbReference type="RefSeq" id="WP_063387897.1">
    <property type="nucleotide sequence ID" value="NZ_LWBR01000023.1"/>
</dbReference>
<dbReference type="InterPro" id="IPR000515">
    <property type="entry name" value="MetI-like"/>
</dbReference>
<dbReference type="OrthoDB" id="9776648at2"/>